<keyword evidence="5" id="KW-0732">Signal</keyword>
<comment type="caution">
    <text evidence="10">The sequence shown here is derived from an EMBL/GenBank/DDBJ whole genome shotgun (WGS) entry which is preliminary data.</text>
</comment>
<keyword evidence="10" id="KW-0969">Cilium</keyword>
<feature type="region of interest" description="Disordered" evidence="9">
    <location>
        <begin position="58"/>
        <end position="106"/>
    </location>
</feature>
<dbReference type="PANTHER" id="PTHR34933:SF1">
    <property type="entry name" value="FLAGELLAR L-RING PROTEIN"/>
    <property type="match status" value="1"/>
</dbReference>
<proteinExistence type="inferred from homology"/>
<evidence type="ECO:0000313" key="11">
    <source>
        <dbReference type="Proteomes" id="UP001314635"/>
    </source>
</evidence>
<accession>A0ABS5G8Z2</accession>
<evidence type="ECO:0000256" key="6">
    <source>
        <dbReference type="ARBA" id="ARBA00023136"/>
    </source>
</evidence>
<keyword evidence="10" id="KW-0966">Cell projection</keyword>
<name>A0ABS5G8Z2_9BRAD</name>
<evidence type="ECO:0000256" key="4">
    <source>
        <dbReference type="ARBA" id="ARBA00006929"/>
    </source>
</evidence>
<keyword evidence="6" id="KW-0472">Membrane</keyword>
<evidence type="ECO:0000256" key="9">
    <source>
        <dbReference type="SAM" id="MobiDB-lite"/>
    </source>
</evidence>
<keyword evidence="10" id="KW-0282">Flagellum</keyword>
<feature type="compositionally biased region" description="Polar residues" evidence="9">
    <location>
        <begin position="58"/>
        <end position="68"/>
    </location>
</feature>
<keyword evidence="7" id="KW-0975">Bacterial flagellum</keyword>
<evidence type="ECO:0000256" key="2">
    <source>
        <dbReference type="ARBA" id="ARBA00004117"/>
    </source>
</evidence>
<dbReference type="Proteomes" id="UP001314635">
    <property type="component" value="Unassembled WGS sequence"/>
</dbReference>
<dbReference type="PRINTS" id="PR01008">
    <property type="entry name" value="FLGLRINGFLGH"/>
</dbReference>
<evidence type="ECO:0000256" key="1">
    <source>
        <dbReference type="ARBA" id="ARBA00002591"/>
    </source>
</evidence>
<keyword evidence="8" id="KW-0998">Cell outer membrane</keyword>
<comment type="function">
    <text evidence="1">Assembles around the rod to form the L-ring and probably protects the motor/basal body from shearing forces during rotation.</text>
</comment>
<evidence type="ECO:0000256" key="3">
    <source>
        <dbReference type="ARBA" id="ARBA00004442"/>
    </source>
</evidence>
<evidence type="ECO:0000256" key="5">
    <source>
        <dbReference type="ARBA" id="ARBA00022729"/>
    </source>
</evidence>
<evidence type="ECO:0000256" key="7">
    <source>
        <dbReference type="ARBA" id="ARBA00023143"/>
    </source>
</evidence>
<dbReference type="EMBL" id="JAFCLK010000016">
    <property type="protein sequence ID" value="MBR1137795.1"/>
    <property type="molecule type" value="Genomic_DNA"/>
</dbReference>
<evidence type="ECO:0000256" key="8">
    <source>
        <dbReference type="ARBA" id="ARBA00023237"/>
    </source>
</evidence>
<dbReference type="InterPro" id="IPR000527">
    <property type="entry name" value="Flag_Lring"/>
</dbReference>
<feature type="compositionally biased region" description="Low complexity" evidence="9">
    <location>
        <begin position="91"/>
        <end position="100"/>
    </location>
</feature>
<feature type="region of interest" description="Disordered" evidence="9">
    <location>
        <begin position="1"/>
        <end position="24"/>
    </location>
</feature>
<sequence length="182" mass="19464">MTEPDEASIQPLLPAAAARVPAHQPNRRLRSLSHAWSTKQRAPQIGDIVTMTVNIAENPGDMSTQGGANANRHADELPDTGGAVASRRADASSSRDTAGRTTVGQAELKRMSMAAVVTRVSPDGGLVVEGRRTMQIDGEIVDLEVSGVVPADSLRVDHSIDASKMKQMQISYHRRQAAAHLR</sequence>
<organism evidence="10 11">
    <name type="scientific">Bradyrhizobium denitrificans</name>
    <dbReference type="NCBI Taxonomy" id="2734912"/>
    <lineage>
        <taxon>Bacteria</taxon>
        <taxon>Pseudomonadati</taxon>
        <taxon>Pseudomonadota</taxon>
        <taxon>Alphaproteobacteria</taxon>
        <taxon>Hyphomicrobiales</taxon>
        <taxon>Nitrobacteraceae</taxon>
        <taxon>Bradyrhizobium</taxon>
    </lineage>
</organism>
<dbReference type="Pfam" id="PF02107">
    <property type="entry name" value="FlgH"/>
    <property type="match status" value="1"/>
</dbReference>
<reference evidence="11" key="1">
    <citation type="journal article" date="2021" name="ISME J.">
        <title>Evolutionary origin and ecological implication of a unique nif island in free-living Bradyrhizobium lineages.</title>
        <authorList>
            <person name="Tao J."/>
        </authorList>
    </citation>
    <scope>NUCLEOTIDE SEQUENCE [LARGE SCALE GENOMIC DNA]</scope>
    <source>
        <strain evidence="11">SZCCT0094</strain>
    </source>
</reference>
<dbReference type="RefSeq" id="WP_172236919.1">
    <property type="nucleotide sequence ID" value="NZ_JABFDP010000013.1"/>
</dbReference>
<keyword evidence="11" id="KW-1185">Reference proteome</keyword>
<evidence type="ECO:0000313" key="10">
    <source>
        <dbReference type="EMBL" id="MBR1137795.1"/>
    </source>
</evidence>
<gene>
    <name evidence="10" type="ORF">JQ619_18655</name>
</gene>
<comment type="similarity">
    <text evidence="4">Belongs to the FlgH family.</text>
</comment>
<protein>
    <submittedName>
        <fullName evidence="10">Flagellar basal body L-ring protein FlgH</fullName>
    </submittedName>
</protein>
<dbReference type="PANTHER" id="PTHR34933">
    <property type="entry name" value="FLAGELLAR L-RING PROTEIN"/>
    <property type="match status" value="1"/>
</dbReference>
<comment type="subcellular location">
    <subcellularLocation>
        <location evidence="2">Bacterial flagellum basal body</location>
    </subcellularLocation>
    <subcellularLocation>
        <location evidence="3">Cell outer membrane</location>
    </subcellularLocation>
</comment>